<dbReference type="PANTHER" id="PTHR36223:SF1">
    <property type="entry name" value="TRANSCRIPTION ELONGATION FACTOR EAF N-TERMINAL DOMAIN-CONTAINING PROTEIN"/>
    <property type="match status" value="1"/>
</dbReference>
<feature type="domain" description="DUF7918" evidence="1">
    <location>
        <begin position="204"/>
        <end position="395"/>
    </location>
</feature>
<dbReference type="AlphaFoldDB" id="A0A9W8XV01"/>
<accession>A0A9W8XV01</accession>
<dbReference type="InterPro" id="IPR057678">
    <property type="entry name" value="DUF7918"/>
</dbReference>
<name>A0A9W8XV01_9PLEO</name>
<evidence type="ECO:0000259" key="1">
    <source>
        <dbReference type="Pfam" id="PF25534"/>
    </source>
</evidence>
<reference evidence="2" key="1">
    <citation type="submission" date="2022-10" db="EMBL/GenBank/DDBJ databases">
        <title>Tapping the CABI collections for fungal endophytes: first genome assemblies for Collariella, Neodidymelliopsis, Ascochyta clinopodiicola, Didymella pomorum, Didymosphaeria variabile, Neocosmospora piperis and Neocucurbitaria cava.</title>
        <authorList>
            <person name="Hill R."/>
        </authorList>
    </citation>
    <scope>NUCLEOTIDE SEQUENCE</scope>
    <source>
        <strain evidence="2">IMI 356815</strain>
    </source>
</reference>
<dbReference type="Proteomes" id="UP001140513">
    <property type="component" value="Unassembled WGS sequence"/>
</dbReference>
<comment type="caution">
    <text evidence="2">The sequence shown here is derived from an EMBL/GenBank/DDBJ whole genome shotgun (WGS) entry which is preliminary data.</text>
</comment>
<organism evidence="2 3">
    <name type="scientific">Didymosphaeria variabile</name>
    <dbReference type="NCBI Taxonomy" id="1932322"/>
    <lineage>
        <taxon>Eukaryota</taxon>
        <taxon>Fungi</taxon>
        <taxon>Dikarya</taxon>
        <taxon>Ascomycota</taxon>
        <taxon>Pezizomycotina</taxon>
        <taxon>Dothideomycetes</taxon>
        <taxon>Pleosporomycetidae</taxon>
        <taxon>Pleosporales</taxon>
        <taxon>Massarineae</taxon>
        <taxon>Didymosphaeriaceae</taxon>
        <taxon>Didymosphaeria</taxon>
    </lineage>
</organism>
<keyword evidence="3" id="KW-1185">Reference proteome</keyword>
<dbReference type="RefSeq" id="XP_056074821.1">
    <property type="nucleotide sequence ID" value="XM_056211348.1"/>
</dbReference>
<feature type="domain" description="DUF7918" evidence="1">
    <location>
        <begin position="9"/>
        <end position="121"/>
    </location>
</feature>
<dbReference type="OrthoDB" id="3364132at2759"/>
<protein>
    <recommendedName>
        <fullName evidence="1">DUF7918 domain-containing protein</fullName>
    </recommendedName>
</protein>
<sequence length="528" mass="58986">MAITKANPHITVQFWANGQAAREYQDEYNQDMPASVTKSVQATTGAEYYIQYSISAQLQAKHDLLVTTYVDGRNGDSHVITAKNTSIRSIPWPIKGVREKTSVGNFLRNFVFSDVQTDVGPREATLAYTKTSVTELYGGKPFVEFNFKYRSKKELQVMHVIPRSPNPVPLKTRDVDSLSPEEMRELIRRQKRSNDMAILPRYPGFEVTVEVGGIPLPEHASAQAEDASIEVTSVEANATHNDDADSVPASTRLEATSIVKYVESPLSSEFTIRYKCMPGFGYASDHIYLEPSLDGKAVLIPDLRYNPKDGCDSQVCYGGESWQGDAMRAQRFRFAELDIVEDQSTEKMRRRFLDHGEIKLDFFFTDKGHTVAVTDLPQLAFETIDTSVSAKAVKETLATTGYMPAQSVGLTPAVDKIGGHLEEVKTVGKLDALQDLGVIPRALPPTPSRSPTPLLERDENDMTLEELRQLCGKLRQQRQDQVRIKRERGDSNETVVDDNELQWMGTQPCAKKLRAMPTASDEVIELDD</sequence>
<dbReference type="GeneID" id="80906069"/>
<gene>
    <name evidence="2" type="ORF">N0V89_002539</name>
</gene>
<evidence type="ECO:0000313" key="2">
    <source>
        <dbReference type="EMBL" id="KAJ4357962.1"/>
    </source>
</evidence>
<dbReference type="PANTHER" id="PTHR36223">
    <property type="entry name" value="BETA-LACTAMASE-TYPE TRANSPEPTIDASE FOLD DOMAIN CONTAINING PROTEIN"/>
    <property type="match status" value="1"/>
</dbReference>
<proteinExistence type="predicted"/>
<dbReference type="EMBL" id="JAPEUX010000002">
    <property type="protein sequence ID" value="KAJ4357962.1"/>
    <property type="molecule type" value="Genomic_DNA"/>
</dbReference>
<dbReference type="Pfam" id="PF25534">
    <property type="entry name" value="DUF7918"/>
    <property type="match status" value="2"/>
</dbReference>
<evidence type="ECO:0000313" key="3">
    <source>
        <dbReference type="Proteomes" id="UP001140513"/>
    </source>
</evidence>